<dbReference type="PANTHER" id="PTHR37953:SF1">
    <property type="entry name" value="UPF0127 PROTEIN MJ1496"/>
    <property type="match status" value="1"/>
</dbReference>
<gene>
    <name evidence="1" type="ORF">IPJ89_04930</name>
</gene>
<sequence>MQITSVLFMFSIIFLLGCVQSNPIVPAPNSDLPLTPSSIEPPSVCVKEKCVHVQLAQTQTEKERGLMGVTSLTDQEGMLFLWHEEGNYPFWMKDTLIPLDIVWIQTDGTIVDIATLQPCQADPCPAHFPAGNASYVLETNAGLMEKWNAQVGDRATILMDRPAPNEWN</sequence>
<dbReference type="InterPro" id="IPR038695">
    <property type="entry name" value="Saro_0823-like_sf"/>
</dbReference>
<dbReference type="Pfam" id="PF02643">
    <property type="entry name" value="DUF192"/>
    <property type="match status" value="1"/>
</dbReference>
<dbReference type="Gene3D" id="2.60.120.1140">
    <property type="entry name" value="Protein of unknown function DUF192"/>
    <property type="match status" value="1"/>
</dbReference>
<name>A0A7T9I1J1_9ARCH</name>
<dbReference type="InterPro" id="IPR003795">
    <property type="entry name" value="DUF192"/>
</dbReference>
<proteinExistence type="predicted"/>
<reference evidence="1" key="1">
    <citation type="submission" date="2020-11" db="EMBL/GenBank/DDBJ databases">
        <title>Connecting structure to function with the recovery of over 1000 high-quality activated sludge metagenome-assembled genomes encoding full-length rRNA genes using long-read sequencing.</title>
        <authorList>
            <person name="Singleton C.M."/>
            <person name="Petriglieri F."/>
            <person name="Kristensen J.M."/>
            <person name="Kirkegaard R.H."/>
            <person name="Michaelsen T.Y."/>
            <person name="Andersen M.H."/>
            <person name="Karst S.M."/>
            <person name="Dueholm M.S."/>
            <person name="Nielsen P.H."/>
            <person name="Albertsen M."/>
        </authorList>
    </citation>
    <scope>NUCLEOTIDE SEQUENCE</scope>
    <source>
        <strain evidence="1">Fred_18-Q3-R57-64_BAT3C.431</strain>
    </source>
</reference>
<evidence type="ECO:0000313" key="1">
    <source>
        <dbReference type="EMBL" id="QQR92465.1"/>
    </source>
</evidence>
<dbReference type="Proteomes" id="UP000596004">
    <property type="component" value="Chromosome"/>
</dbReference>
<dbReference type="EMBL" id="CP064981">
    <property type="protein sequence ID" value="QQR92465.1"/>
    <property type="molecule type" value="Genomic_DNA"/>
</dbReference>
<accession>A0A7T9I1J1</accession>
<dbReference type="PANTHER" id="PTHR37953">
    <property type="entry name" value="UPF0127 PROTEIN MJ1496"/>
    <property type="match status" value="1"/>
</dbReference>
<protein>
    <submittedName>
        <fullName evidence="1">DUF192 domain-containing protein</fullName>
    </submittedName>
</protein>
<organism evidence="1">
    <name type="scientific">Candidatus Iainarchaeum sp</name>
    <dbReference type="NCBI Taxonomy" id="3101447"/>
    <lineage>
        <taxon>Archaea</taxon>
        <taxon>Candidatus Iainarchaeota</taxon>
        <taxon>Candidatus Iainarchaeia</taxon>
        <taxon>Candidatus Iainarchaeales</taxon>
        <taxon>Candidatus Iainarchaeaceae</taxon>
        <taxon>Candidatus Iainarchaeum</taxon>
    </lineage>
</organism>
<dbReference type="AlphaFoldDB" id="A0A7T9I1J1"/>